<organism evidence="3 4">
    <name type="scientific">Araneus ventricosus</name>
    <name type="common">Orbweaver spider</name>
    <name type="synonym">Epeira ventricosa</name>
    <dbReference type="NCBI Taxonomy" id="182803"/>
    <lineage>
        <taxon>Eukaryota</taxon>
        <taxon>Metazoa</taxon>
        <taxon>Ecdysozoa</taxon>
        <taxon>Arthropoda</taxon>
        <taxon>Chelicerata</taxon>
        <taxon>Arachnida</taxon>
        <taxon>Araneae</taxon>
        <taxon>Araneomorphae</taxon>
        <taxon>Entelegynae</taxon>
        <taxon>Araneoidea</taxon>
        <taxon>Araneidae</taxon>
        <taxon>Araneus</taxon>
    </lineage>
</organism>
<keyword evidence="2" id="KW-0812">Transmembrane</keyword>
<evidence type="ECO:0000256" key="1">
    <source>
        <dbReference type="SAM" id="MobiDB-lite"/>
    </source>
</evidence>
<dbReference type="AlphaFoldDB" id="A0A4Y2JZY0"/>
<accession>A0A4Y2JZY0</accession>
<evidence type="ECO:0000256" key="2">
    <source>
        <dbReference type="SAM" id="Phobius"/>
    </source>
</evidence>
<keyword evidence="4" id="KW-1185">Reference proteome</keyword>
<name>A0A4Y2JZY0_ARAVE</name>
<protein>
    <submittedName>
        <fullName evidence="3">Uncharacterized protein</fullName>
    </submittedName>
</protein>
<dbReference type="Proteomes" id="UP000499080">
    <property type="component" value="Unassembled WGS sequence"/>
</dbReference>
<feature type="region of interest" description="Disordered" evidence="1">
    <location>
        <begin position="59"/>
        <end position="82"/>
    </location>
</feature>
<evidence type="ECO:0000313" key="4">
    <source>
        <dbReference type="Proteomes" id="UP000499080"/>
    </source>
</evidence>
<reference evidence="3 4" key="1">
    <citation type="journal article" date="2019" name="Sci. Rep.">
        <title>Orb-weaving spider Araneus ventricosus genome elucidates the spidroin gene catalogue.</title>
        <authorList>
            <person name="Kono N."/>
            <person name="Nakamura H."/>
            <person name="Ohtoshi R."/>
            <person name="Moran D.A.P."/>
            <person name="Shinohara A."/>
            <person name="Yoshida Y."/>
            <person name="Fujiwara M."/>
            <person name="Mori M."/>
            <person name="Tomita M."/>
            <person name="Arakawa K."/>
        </authorList>
    </citation>
    <scope>NUCLEOTIDE SEQUENCE [LARGE SCALE GENOMIC DNA]</scope>
</reference>
<dbReference type="EMBL" id="BGPR01004074">
    <property type="protein sequence ID" value="GBM95634.1"/>
    <property type="molecule type" value="Genomic_DNA"/>
</dbReference>
<comment type="caution">
    <text evidence="3">The sequence shown here is derived from an EMBL/GenBank/DDBJ whole genome shotgun (WGS) entry which is preliminary data.</text>
</comment>
<proteinExistence type="predicted"/>
<evidence type="ECO:0000313" key="3">
    <source>
        <dbReference type="EMBL" id="GBM95634.1"/>
    </source>
</evidence>
<feature type="transmembrane region" description="Helical" evidence="2">
    <location>
        <begin position="12"/>
        <end position="33"/>
    </location>
</feature>
<gene>
    <name evidence="3" type="ORF">AVEN_256430_1</name>
</gene>
<sequence>MRSRRISKQSLASLIGTIMAWACMLPVIVPASYGPWPVMGSRSMACYCSDCHSDAPDGFEPGQGDPFSKLPPRGPMSTRMRNRRITKRILASGRGYNDDVWLLGPISDDG</sequence>
<keyword evidence="2" id="KW-1133">Transmembrane helix</keyword>
<keyword evidence="2" id="KW-0472">Membrane</keyword>